<organism evidence="4 5">
    <name type="scientific">Swaminathania salitolerans</name>
    <dbReference type="NCBI Taxonomy" id="182838"/>
    <lineage>
        <taxon>Bacteria</taxon>
        <taxon>Pseudomonadati</taxon>
        <taxon>Pseudomonadota</taxon>
        <taxon>Alphaproteobacteria</taxon>
        <taxon>Acetobacterales</taxon>
        <taxon>Acetobacteraceae</taxon>
        <taxon>Swaminathania</taxon>
    </lineage>
</organism>
<dbReference type="SMART" id="SM00448">
    <property type="entry name" value="REC"/>
    <property type="match status" value="1"/>
</dbReference>
<dbReference type="Pfam" id="PF00072">
    <property type="entry name" value="Response_reg"/>
    <property type="match status" value="1"/>
</dbReference>
<dbReference type="OrthoDB" id="7277237at2"/>
<dbReference type="InterPro" id="IPR011006">
    <property type="entry name" value="CheY-like_superfamily"/>
</dbReference>
<dbReference type="InterPro" id="IPR050595">
    <property type="entry name" value="Bact_response_regulator"/>
</dbReference>
<gene>
    <name evidence="4" type="ORF">SSA02_14820</name>
</gene>
<feature type="modified residue" description="4-aspartylphosphate" evidence="2">
    <location>
        <position position="54"/>
    </location>
</feature>
<evidence type="ECO:0000256" key="2">
    <source>
        <dbReference type="PROSITE-ProRule" id="PRU00169"/>
    </source>
</evidence>
<dbReference type="SUPFAM" id="SSF52172">
    <property type="entry name" value="CheY-like"/>
    <property type="match status" value="1"/>
</dbReference>
<dbReference type="PROSITE" id="PS50110">
    <property type="entry name" value="RESPONSE_REGULATORY"/>
    <property type="match status" value="1"/>
</dbReference>
<protein>
    <recommendedName>
        <fullName evidence="3">Response regulatory domain-containing protein</fullName>
    </recommendedName>
</protein>
<proteinExistence type="predicted"/>
<keyword evidence="5" id="KW-1185">Reference proteome</keyword>
<dbReference type="Gene3D" id="3.40.50.2300">
    <property type="match status" value="1"/>
</dbReference>
<dbReference type="InterPro" id="IPR001789">
    <property type="entry name" value="Sig_transdc_resp-reg_receiver"/>
</dbReference>
<dbReference type="Proteomes" id="UP000321405">
    <property type="component" value="Unassembled WGS sequence"/>
</dbReference>
<name>A0A511BPR0_9PROT</name>
<accession>A0A511BPR0</accession>
<evidence type="ECO:0000313" key="4">
    <source>
        <dbReference type="EMBL" id="GEL02319.1"/>
    </source>
</evidence>
<sequence>MPAATVLLVEDDDSIALIVDTILTGAGYRVMQARSADEALVLAGEIPPAILVSDLNLPGGMGGDALALALRETVPTLGIVLISGDFEDSSRRDDLVPGAIILPKPFRRAELMAALAETGREAS</sequence>
<dbReference type="PANTHER" id="PTHR44591">
    <property type="entry name" value="STRESS RESPONSE REGULATOR PROTEIN 1"/>
    <property type="match status" value="1"/>
</dbReference>
<dbReference type="GO" id="GO:0000160">
    <property type="term" value="P:phosphorelay signal transduction system"/>
    <property type="evidence" value="ECO:0007669"/>
    <property type="project" value="InterPro"/>
</dbReference>
<keyword evidence="1 2" id="KW-0597">Phosphoprotein</keyword>
<dbReference type="EMBL" id="BJVC01000003">
    <property type="protein sequence ID" value="GEL02319.1"/>
    <property type="molecule type" value="Genomic_DNA"/>
</dbReference>
<comment type="caution">
    <text evidence="4">The sequence shown here is derived from an EMBL/GenBank/DDBJ whole genome shotgun (WGS) entry which is preliminary data.</text>
</comment>
<feature type="domain" description="Response regulatory" evidence="3">
    <location>
        <begin position="5"/>
        <end position="119"/>
    </location>
</feature>
<evidence type="ECO:0000256" key="1">
    <source>
        <dbReference type="ARBA" id="ARBA00022553"/>
    </source>
</evidence>
<evidence type="ECO:0000313" key="5">
    <source>
        <dbReference type="Proteomes" id="UP000321405"/>
    </source>
</evidence>
<evidence type="ECO:0000259" key="3">
    <source>
        <dbReference type="PROSITE" id="PS50110"/>
    </source>
</evidence>
<dbReference type="PANTHER" id="PTHR44591:SF21">
    <property type="entry name" value="TWO-COMPONENT RESPONSE REGULATOR"/>
    <property type="match status" value="1"/>
</dbReference>
<dbReference type="AlphaFoldDB" id="A0A511BPR0"/>
<dbReference type="RefSeq" id="WP_147093429.1">
    <property type="nucleotide sequence ID" value="NZ_BJVC01000003.1"/>
</dbReference>
<reference evidence="4 5" key="1">
    <citation type="submission" date="2019-07" db="EMBL/GenBank/DDBJ databases">
        <title>Whole genome shotgun sequence of Swaminathania salitolerans NBRC 104436.</title>
        <authorList>
            <person name="Hosoyama A."/>
            <person name="Uohara A."/>
            <person name="Ohji S."/>
            <person name="Ichikawa N."/>
        </authorList>
    </citation>
    <scope>NUCLEOTIDE SEQUENCE [LARGE SCALE GENOMIC DNA]</scope>
    <source>
        <strain evidence="4 5">NBRC 104436</strain>
    </source>
</reference>